<keyword evidence="5" id="KW-1185">Reference proteome</keyword>
<proteinExistence type="inferred from homology"/>
<dbReference type="AlphaFoldDB" id="A0A7J6I2Y4"/>
<feature type="domain" description="LOB" evidence="3">
    <location>
        <begin position="76"/>
        <end position="178"/>
    </location>
</feature>
<gene>
    <name evidence="4" type="ORF">G4B88_000804</name>
</gene>
<dbReference type="PANTHER" id="PTHR31301">
    <property type="entry name" value="LOB DOMAIN-CONTAINING PROTEIN 4-RELATED"/>
    <property type="match status" value="1"/>
</dbReference>
<evidence type="ECO:0000256" key="2">
    <source>
        <dbReference type="SAM" id="Phobius"/>
    </source>
</evidence>
<comment type="caution">
    <text evidence="4">The sequence shown here is derived from an EMBL/GenBank/DDBJ whole genome shotgun (WGS) entry which is preliminary data.</text>
</comment>
<sequence length="313" mass="35039">MTRFVYALFISCLTKIDQHAFLLTCIYSTYFSFLFLLVTLVLYLTKLNIIFIIRMQRNATTTTSVGTIAGSGSTQPACAACKHQRKKCHEGCTLAPYFPAERSREFQAVHKVFGVSNVTKMVKNIVEDEDRRKAVDSLVWEACCRQKDPVLGPYAEYRKVYDELKIYKSQEINQRTTASAYKSLSGLVGWNSTSSVSTNNGNNNINGQNGMVSGIVNSSNSLSYNFHDNGNAVVDQSPFSCYSSSNYGQSTHEKIRQQEKNSTTTVDSVVPIVLQQHQQQYSLGGFNQQYYLSGQFNQVNTKTIESTIWEGGS</sequence>
<organism evidence="4 5">
    <name type="scientific">Cannabis sativa</name>
    <name type="common">Hemp</name>
    <name type="synonym">Marijuana</name>
    <dbReference type="NCBI Taxonomy" id="3483"/>
    <lineage>
        <taxon>Eukaryota</taxon>
        <taxon>Viridiplantae</taxon>
        <taxon>Streptophyta</taxon>
        <taxon>Embryophyta</taxon>
        <taxon>Tracheophyta</taxon>
        <taxon>Spermatophyta</taxon>
        <taxon>Magnoliopsida</taxon>
        <taxon>eudicotyledons</taxon>
        <taxon>Gunneridae</taxon>
        <taxon>Pentapetalae</taxon>
        <taxon>rosids</taxon>
        <taxon>fabids</taxon>
        <taxon>Rosales</taxon>
        <taxon>Cannabaceae</taxon>
        <taxon>Cannabis</taxon>
    </lineage>
</organism>
<comment type="similarity">
    <text evidence="1">Belongs to the LOB domain-containing protein family.</text>
</comment>
<evidence type="ECO:0000313" key="5">
    <source>
        <dbReference type="Proteomes" id="UP000583929"/>
    </source>
</evidence>
<reference evidence="4 5" key="1">
    <citation type="journal article" date="2020" name="bioRxiv">
        <title>Sequence and annotation of 42 cannabis genomes reveals extensive copy number variation in cannabinoid synthesis and pathogen resistance genes.</title>
        <authorList>
            <person name="Mckernan K.J."/>
            <person name="Helbert Y."/>
            <person name="Kane L.T."/>
            <person name="Ebling H."/>
            <person name="Zhang L."/>
            <person name="Liu B."/>
            <person name="Eaton Z."/>
            <person name="Mclaughlin S."/>
            <person name="Kingan S."/>
            <person name="Baybayan P."/>
            <person name="Concepcion G."/>
            <person name="Jordan M."/>
            <person name="Riva A."/>
            <person name="Barbazuk W."/>
            <person name="Harkins T."/>
        </authorList>
    </citation>
    <scope>NUCLEOTIDE SEQUENCE [LARGE SCALE GENOMIC DNA]</scope>
    <source>
        <strain evidence="5">cv. Jamaican Lion 4</strain>
        <tissue evidence="4">Leaf</tissue>
    </source>
</reference>
<feature type="transmembrane region" description="Helical" evidence="2">
    <location>
        <begin position="20"/>
        <end position="45"/>
    </location>
</feature>
<evidence type="ECO:0000259" key="3">
    <source>
        <dbReference type="PROSITE" id="PS50891"/>
    </source>
</evidence>
<name>A0A7J6I2Y4_CANSA</name>
<keyword evidence="2" id="KW-0472">Membrane</keyword>
<dbReference type="InterPro" id="IPR004883">
    <property type="entry name" value="LOB"/>
</dbReference>
<evidence type="ECO:0000256" key="1">
    <source>
        <dbReference type="ARBA" id="ARBA00005474"/>
    </source>
</evidence>
<dbReference type="PANTHER" id="PTHR31301:SF19">
    <property type="entry name" value="LOB DOMAIN-CONTAINING PROTEIN 2"/>
    <property type="match status" value="1"/>
</dbReference>
<keyword evidence="2" id="KW-1133">Transmembrane helix</keyword>
<evidence type="ECO:0000313" key="4">
    <source>
        <dbReference type="EMBL" id="KAF4401756.1"/>
    </source>
</evidence>
<dbReference type="Pfam" id="PF03195">
    <property type="entry name" value="LOB"/>
    <property type="match status" value="1"/>
</dbReference>
<dbReference type="Proteomes" id="UP000583929">
    <property type="component" value="Unassembled WGS sequence"/>
</dbReference>
<keyword evidence="2" id="KW-0812">Transmembrane</keyword>
<accession>A0A7J6I2Y4</accession>
<dbReference type="EMBL" id="JAATIQ010000011">
    <property type="protein sequence ID" value="KAF4401756.1"/>
    <property type="molecule type" value="Genomic_DNA"/>
</dbReference>
<protein>
    <recommendedName>
        <fullName evidence="3">LOB domain-containing protein</fullName>
    </recommendedName>
</protein>
<dbReference type="PROSITE" id="PS50891">
    <property type="entry name" value="LOB"/>
    <property type="match status" value="1"/>
</dbReference>